<keyword evidence="3" id="KW-1185">Reference proteome</keyword>
<dbReference type="GO" id="GO:0009733">
    <property type="term" value="P:response to auxin"/>
    <property type="evidence" value="ECO:0007669"/>
    <property type="project" value="InterPro"/>
</dbReference>
<dbReference type="EMBL" id="DF973945">
    <property type="protein sequence ID" value="GAU42892.1"/>
    <property type="molecule type" value="Genomic_DNA"/>
</dbReference>
<dbReference type="InterPro" id="IPR003676">
    <property type="entry name" value="SAUR_fam"/>
</dbReference>
<sequence length="138" mass="16282">MDCLVMPVSLIRRRSTTGSRFGYKPLTNDGLLMDHQDSDNRVTMVVGKDKKVFLVDPIILQEYPFQVLMNISMKKDPAKRKKDNFHFTSSHDHHERVIFVDVDDILFEHMLWLMNNDTSSLFQLNLKDMVDFYTHEDM</sequence>
<dbReference type="PANTHER" id="PTHR35296:SF3">
    <property type="entry name" value="EXPRESSED PROTEIN"/>
    <property type="match status" value="1"/>
</dbReference>
<evidence type="ECO:0000313" key="3">
    <source>
        <dbReference type="Proteomes" id="UP000242715"/>
    </source>
</evidence>
<evidence type="ECO:0000256" key="1">
    <source>
        <dbReference type="ARBA" id="ARBA00006974"/>
    </source>
</evidence>
<dbReference type="Proteomes" id="UP000242715">
    <property type="component" value="Unassembled WGS sequence"/>
</dbReference>
<reference evidence="3" key="1">
    <citation type="journal article" date="2017" name="Front. Plant Sci.">
        <title>Climate Clever Clovers: New Paradigm to Reduce the Environmental Footprint of Ruminants by Breeding Low Methanogenic Forages Utilizing Haplotype Variation.</title>
        <authorList>
            <person name="Kaur P."/>
            <person name="Appels R."/>
            <person name="Bayer P.E."/>
            <person name="Keeble-Gagnere G."/>
            <person name="Wang J."/>
            <person name="Hirakawa H."/>
            <person name="Shirasawa K."/>
            <person name="Vercoe P."/>
            <person name="Stefanova K."/>
            <person name="Durmic Z."/>
            <person name="Nichols P."/>
            <person name="Revell C."/>
            <person name="Isobe S.N."/>
            <person name="Edwards D."/>
            <person name="Erskine W."/>
        </authorList>
    </citation>
    <scope>NUCLEOTIDE SEQUENCE [LARGE SCALE GENOMIC DNA]</scope>
    <source>
        <strain evidence="3">cv. Daliak</strain>
    </source>
</reference>
<dbReference type="OrthoDB" id="1052757at2759"/>
<organism evidence="2 3">
    <name type="scientific">Trifolium subterraneum</name>
    <name type="common">Subterranean clover</name>
    <dbReference type="NCBI Taxonomy" id="3900"/>
    <lineage>
        <taxon>Eukaryota</taxon>
        <taxon>Viridiplantae</taxon>
        <taxon>Streptophyta</taxon>
        <taxon>Embryophyta</taxon>
        <taxon>Tracheophyta</taxon>
        <taxon>Spermatophyta</taxon>
        <taxon>Magnoliopsida</taxon>
        <taxon>eudicotyledons</taxon>
        <taxon>Gunneridae</taxon>
        <taxon>Pentapetalae</taxon>
        <taxon>rosids</taxon>
        <taxon>fabids</taxon>
        <taxon>Fabales</taxon>
        <taxon>Fabaceae</taxon>
        <taxon>Papilionoideae</taxon>
        <taxon>50 kb inversion clade</taxon>
        <taxon>NPAAA clade</taxon>
        <taxon>Hologalegina</taxon>
        <taxon>IRL clade</taxon>
        <taxon>Trifolieae</taxon>
        <taxon>Trifolium</taxon>
    </lineage>
</organism>
<proteinExistence type="inferred from homology"/>
<name>A0A2Z6P351_TRISU</name>
<dbReference type="AlphaFoldDB" id="A0A2Z6P351"/>
<protein>
    <submittedName>
        <fullName evidence="2">Uncharacterized protein</fullName>
    </submittedName>
</protein>
<accession>A0A2Z6P351</accession>
<dbReference type="PANTHER" id="PTHR35296">
    <property type="entry name" value="EXPRESSED PROTEIN"/>
    <property type="match status" value="1"/>
</dbReference>
<comment type="similarity">
    <text evidence="1">Belongs to the ARG7 family.</text>
</comment>
<evidence type="ECO:0000313" key="2">
    <source>
        <dbReference type="EMBL" id="GAU42892.1"/>
    </source>
</evidence>
<gene>
    <name evidence="2" type="ORF">TSUD_232030</name>
</gene>